<comment type="similarity">
    <text evidence="7">Belongs to the major facilitator superfamily. Proton-dependent oligopeptide transporter (POT/PTR) (TC 2.A.17) family.</text>
</comment>
<dbReference type="PANTHER" id="PTHR23517:SF15">
    <property type="entry name" value="PROTON-DEPENDENT OLIGOPEPTIDE FAMILY TRANSPORT PROTEIN"/>
    <property type="match status" value="1"/>
</dbReference>
<proteinExistence type="inferred from homology"/>
<protein>
    <submittedName>
        <fullName evidence="9">MFS transporter</fullName>
    </submittedName>
</protein>
<feature type="transmembrane region" description="Helical" evidence="8">
    <location>
        <begin position="417"/>
        <end position="437"/>
    </location>
</feature>
<dbReference type="InterPro" id="IPR000109">
    <property type="entry name" value="POT_fam"/>
</dbReference>
<organism evidence="9 10">
    <name type="scientific">Cutibacterium porci</name>
    <dbReference type="NCBI Taxonomy" id="2605781"/>
    <lineage>
        <taxon>Bacteria</taxon>
        <taxon>Bacillati</taxon>
        <taxon>Actinomycetota</taxon>
        <taxon>Actinomycetes</taxon>
        <taxon>Propionibacteriales</taxon>
        <taxon>Propionibacteriaceae</taxon>
        <taxon>Cutibacterium</taxon>
    </lineage>
</organism>
<feature type="transmembrane region" description="Helical" evidence="8">
    <location>
        <begin position="248"/>
        <end position="270"/>
    </location>
</feature>
<dbReference type="InterPro" id="IPR018456">
    <property type="entry name" value="PTR2_symporter_CS"/>
</dbReference>
<dbReference type="CDD" id="cd17346">
    <property type="entry name" value="MFS_DtpA_like"/>
    <property type="match status" value="1"/>
</dbReference>
<dbReference type="SUPFAM" id="SSF103473">
    <property type="entry name" value="MFS general substrate transporter"/>
    <property type="match status" value="1"/>
</dbReference>
<feature type="transmembrane region" description="Helical" evidence="8">
    <location>
        <begin position="204"/>
        <end position="223"/>
    </location>
</feature>
<dbReference type="Proteomes" id="UP000466104">
    <property type="component" value="Unassembled WGS sequence"/>
</dbReference>
<dbReference type="Gene3D" id="1.20.1250.20">
    <property type="entry name" value="MFS general substrate transporter like domains"/>
    <property type="match status" value="1"/>
</dbReference>
<feature type="transmembrane region" description="Helical" evidence="8">
    <location>
        <begin position="359"/>
        <end position="378"/>
    </location>
</feature>
<sequence>MSLEPLGADPEGVAATTKARGFRPKHLVTGPSRDDKSFLGHPGGLPWMLQVEMWERFSWYGMRAILVYFITDTMAHGGLGLPINAGQVVMASYGAAVLLMTIPGGIFADRILGPWMSTLWGGLIIMTGHVILAIPEALTSWIGLIFIAIGTGFIKPNLSTVVGGLYDDGDPRRDQGFLYFYMSINIGSLFAPIITGLLKDHYGYHVGFIAAAIGMALGLIAFFHGRSKLRDFAFDIPSPLAPGEGRRMILRTVGIVAVGAILVTGFKALLGEWTSAIAYSLFAFASVTALGYFLTMFRSSKVTARERGHLRAFIPLWVGQVLFTMIFEQAAGKMATFAKDNTNGHIVGSWSVEPEQYQTINPAAVLILAGLLGMWFRRREGKFPNTPQKFAISVFIIGATALMMAFGFQSWPGGDMLAPWWFLAVVFVIQTVAELFMNPIGLSTATKLAPKKFASQNMTLWLLASACGQGLASVMIERTKNLGDVVFYVGLGVVTILVAVVLFVIAPWTQAKMKDVDSTVEEADA</sequence>
<feature type="transmembrane region" description="Helical" evidence="8">
    <location>
        <begin position="89"/>
        <end position="108"/>
    </location>
</feature>
<feature type="transmembrane region" description="Helical" evidence="8">
    <location>
        <begin position="390"/>
        <end position="411"/>
    </location>
</feature>
<dbReference type="PANTHER" id="PTHR23517">
    <property type="entry name" value="RESISTANCE PROTEIN MDTM, PUTATIVE-RELATED-RELATED"/>
    <property type="match status" value="1"/>
</dbReference>
<feature type="transmembrane region" description="Helical" evidence="8">
    <location>
        <begin position="276"/>
        <end position="297"/>
    </location>
</feature>
<name>A0A7K0J4C1_9ACTN</name>
<dbReference type="GO" id="GO:0005886">
    <property type="term" value="C:plasma membrane"/>
    <property type="evidence" value="ECO:0007669"/>
    <property type="project" value="UniProtKB-SubCell"/>
</dbReference>
<evidence type="ECO:0000256" key="3">
    <source>
        <dbReference type="ARBA" id="ARBA00022475"/>
    </source>
</evidence>
<dbReference type="PROSITE" id="PS01023">
    <property type="entry name" value="PTR2_2"/>
    <property type="match status" value="1"/>
</dbReference>
<keyword evidence="5 8" id="KW-1133">Transmembrane helix</keyword>
<comment type="caution">
    <text evidence="9">The sequence shown here is derived from an EMBL/GenBank/DDBJ whole genome shotgun (WGS) entry which is preliminary data.</text>
</comment>
<feature type="transmembrane region" description="Helical" evidence="8">
    <location>
        <begin position="488"/>
        <end position="508"/>
    </location>
</feature>
<evidence type="ECO:0000256" key="6">
    <source>
        <dbReference type="ARBA" id="ARBA00023136"/>
    </source>
</evidence>
<dbReference type="NCBIfam" id="TIGR00924">
    <property type="entry name" value="yjdL_sub1_fam"/>
    <property type="match status" value="1"/>
</dbReference>
<evidence type="ECO:0000256" key="5">
    <source>
        <dbReference type="ARBA" id="ARBA00022989"/>
    </source>
</evidence>
<feature type="transmembrane region" description="Helical" evidence="8">
    <location>
        <begin position="309"/>
        <end position="327"/>
    </location>
</feature>
<evidence type="ECO:0000313" key="9">
    <source>
        <dbReference type="EMBL" id="MSS44791.1"/>
    </source>
</evidence>
<evidence type="ECO:0000256" key="2">
    <source>
        <dbReference type="ARBA" id="ARBA00022448"/>
    </source>
</evidence>
<evidence type="ECO:0000256" key="8">
    <source>
        <dbReference type="SAM" id="Phobius"/>
    </source>
</evidence>
<keyword evidence="6 8" id="KW-0472">Membrane</keyword>
<dbReference type="InterPro" id="IPR005279">
    <property type="entry name" value="Dipep/tripep_permease"/>
</dbReference>
<feature type="transmembrane region" description="Helical" evidence="8">
    <location>
        <begin position="141"/>
        <end position="166"/>
    </location>
</feature>
<keyword evidence="4 7" id="KW-0812">Transmembrane</keyword>
<dbReference type="RefSeq" id="WP_154561378.1">
    <property type="nucleotide sequence ID" value="NZ_VUMG01000001.1"/>
</dbReference>
<dbReference type="GO" id="GO:0006857">
    <property type="term" value="P:oligopeptide transport"/>
    <property type="evidence" value="ECO:0007669"/>
    <property type="project" value="InterPro"/>
</dbReference>
<evidence type="ECO:0000256" key="7">
    <source>
        <dbReference type="RuleBase" id="RU003755"/>
    </source>
</evidence>
<dbReference type="InterPro" id="IPR036259">
    <property type="entry name" value="MFS_trans_sf"/>
</dbReference>
<dbReference type="GO" id="GO:1904680">
    <property type="term" value="F:peptide transmembrane transporter activity"/>
    <property type="evidence" value="ECO:0007669"/>
    <property type="project" value="InterPro"/>
</dbReference>
<dbReference type="AlphaFoldDB" id="A0A7K0J4C1"/>
<reference evidence="9 10" key="1">
    <citation type="submission" date="2019-08" db="EMBL/GenBank/DDBJ databases">
        <title>In-depth cultivation of the pig gut microbiome towards novel bacterial diversity and tailored functional studies.</title>
        <authorList>
            <person name="Wylensek D."/>
            <person name="Hitch T.C.A."/>
            <person name="Clavel T."/>
        </authorList>
    </citation>
    <scope>NUCLEOTIDE SEQUENCE [LARGE SCALE GENOMIC DNA]</scope>
    <source>
        <strain evidence="9 10">WCA-380-WT-3A</strain>
    </source>
</reference>
<evidence type="ECO:0000256" key="1">
    <source>
        <dbReference type="ARBA" id="ARBA00004651"/>
    </source>
</evidence>
<evidence type="ECO:0000256" key="4">
    <source>
        <dbReference type="ARBA" id="ARBA00022692"/>
    </source>
</evidence>
<keyword evidence="10" id="KW-1185">Reference proteome</keyword>
<keyword evidence="2 7" id="KW-0813">Transport</keyword>
<dbReference type="EMBL" id="VUMG01000001">
    <property type="protein sequence ID" value="MSS44791.1"/>
    <property type="molecule type" value="Genomic_DNA"/>
</dbReference>
<feature type="transmembrane region" description="Helical" evidence="8">
    <location>
        <begin position="115"/>
        <end position="135"/>
    </location>
</feature>
<dbReference type="InterPro" id="IPR050171">
    <property type="entry name" value="MFS_Transporters"/>
</dbReference>
<evidence type="ECO:0000313" key="10">
    <source>
        <dbReference type="Proteomes" id="UP000466104"/>
    </source>
</evidence>
<dbReference type="Pfam" id="PF00854">
    <property type="entry name" value="PTR2"/>
    <property type="match status" value="1"/>
</dbReference>
<accession>A0A7K0J4C1</accession>
<comment type="subcellular location">
    <subcellularLocation>
        <location evidence="1">Cell membrane</location>
        <topology evidence="1">Multi-pass membrane protein</topology>
    </subcellularLocation>
    <subcellularLocation>
        <location evidence="7">Membrane</location>
        <topology evidence="7">Multi-pass membrane protein</topology>
    </subcellularLocation>
</comment>
<keyword evidence="3" id="KW-1003">Cell membrane</keyword>
<feature type="transmembrane region" description="Helical" evidence="8">
    <location>
        <begin position="178"/>
        <end position="198"/>
    </location>
</feature>
<gene>
    <name evidence="9" type="ORF">FYJ43_01700</name>
</gene>